<reference evidence="1 2" key="1">
    <citation type="submission" date="2016-10" db="EMBL/GenBank/DDBJ databases">
        <authorList>
            <person name="de Groot N.N."/>
        </authorList>
    </citation>
    <scope>NUCLEOTIDE SEQUENCE [LARGE SCALE GENOMIC DNA]</scope>
    <source>
        <strain evidence="1 2">KPR-7B</strain>
    </source>
</reference>
<evidence type="ECO:0000313" key="1">
    <source>
        <dbReference type="EMBL" id="SDM83406.1"/>
    </source>
</evidence>
<gene>
    <name evidence="1" type="ORF">SAMN04487766_107123</name>
</gene>
<name>A0A1G9WGV4_9ACTO</name>
<dbReference type="PANTHER" id="PTHR30087">
    <property type="entry name" value="INNER MEMBRANE PROTEIN"/>
    <property type="match status" value="1"/>
</dbReference>
<dbReference type="InterPro" id="IPR007553">
    <property type="entry name" value="2-thiour_desulf"/>
</dbReference>
<sequence>MNVSSPGGPLLVSACLAGFACRYDGAAKPDRDVVALAAEGLALPLCAEIVGGLPIPRPPAEIVGGDGGDVLDGNARVVTRDGEDVTDAFIRGADAVATVAVQVGCPAAVLQERSPSCGVNTIYDGTHSGRRKEGSGVLTAALHRRGIAVVTTGTARERRAWRA</sequence>
<protein>
    <submittedName>
        <fullName evidence="1">Uncharacterized conserved protein YbbK, DUF523 family</fullName>
    </submittedName>
</protein>
<dbReference type="AlphaFoldDB" id="A0A1G9WGV4"/>
<organism evidence="1 2">
    <name type="scientific">Actinomyces ruminicola</name>
    <dbReference type="NCBI Taxonomy" id="332524"/>
    <lineage>
        <taxon>Bacteria</taxon>
        <taxon>Bacillati</taxon>
        <taxon>Actinomycetota</taxon>
        <taxon>Actinomycetes</taxon>
        <taxon>Actinomycetales</taxon>
        <taxon>Actinomycetaceae</taxon>
        <taxon>Actinomyces</taxon>
    </lineage>
</organism>
<dbReference type="EMBL" id="FNHU01000007">
    <property type="protein sequence ID" value="SDM83406.1"/>
    <property type="molecule type" value="Genomic_DNA"/>
</dbReference>
<proteinExistence type="predicted"/>
<dbReference type="Proteomes" id="UP000199671">
    <property type="component" value="Unassembled WGS sequence"/>
</dbReference>
<evidence type="ECO:0000313" key="2">
    <source>
        <dbReference type="Proteomes" id="UP000199671"/>
    </source>
</evidence>
<dbReference type="RefSeq" id="WP_256329222.1">
    <property type="nucleotide sequence ID" value="NZ_FNHU01000007.1"/>
</dbReference>
<accession>A0A1G9WGV4</accession>
<dbReference type="Pfam" id="PF04463">
    <property type="entry name" value="2-thiour_desulf"/>
    <property type="match status" value="1"/>
</dbReference>
<dbReference type="PANTHER" id="PTHR30087:SF1">
    <property type="entry name" value="HYPOTHETICAL CYTOSOLIC PROTEIN"/>
    <property type="match status" value="1"/>
</dbReference>